<accession>A0A813ILW4</accession>
<protein>
    <submittedName>
        <fullName evidence="1">Uncharacterized protein</fullName>
    </submittedName>
</protein>
<dbReference type="EMBL" id="CAJNNW010011322">
    <property type="protein sequence ID" value="CAE8653006.1"/>
    <property type="molecule type" value="Genomic_DNA"/>
</dbReference>
<name>A0A813ILW4_POLGL</name>
<evidence type="ECO:0000313" key="2">
    <source>
        <dbReference type="Proteomes" id="UP000626109"/>
    </source>
</evidence>
<dbReference type="Proteomes" id="UP000626109">
    <property type="component" value="Unassembled WGS sequence"/>
</dbReference>
<reference evidence="1" key="1">
    <citation type="submission" date="2021-02" db="EMBL/GenBank/DDBJ databases">
        <authorList>
            <person name="Dougan E. K."/>
            <person name="Rhodes N."/>
            <person name="Thang M."/>
            <person name="Chan C."/>
        </authorList>
    </citation>
    <scope>NUCLEOTIDE SEQUENCE</scope>
</reference>
<evidence type="ECO:0000313" key="1">
    <source>
        <dbReference type="EMBL" id="CAE8653006.1"/>
    </source>
</evidence>
<comment type="caution">
    <text evidence="1">The sequence shown here is derived from an EMBL/GenBank/DDBJ whole genome shotgun (WGS) entry which is preliminary data.</text>
</comment>
<dbReference type="AlphaFoldDB" id="A0A813ILW4"/>
<proteinExistence type="predicted"/>
<organism evidence="1 2">
    <name type="scientific">Polarella glacialis</name>
    <name type="common">Dinoflagellate</name>
    <dbReference type="NCBI Taxonomy" id="89957"/>
    <lineage>
        <taxon>Eukaryota</taxon>
        <taxon>Sar</taxon>
        <taxon>Alveolata</taxon>
        <taxon>Dinophyceae</taxon>
        <taxon>Suessiales</taxon>
        <taxon>Suessiaceae</taxon>
        <taxon>Polarella</taxon>
    </lineage>
</organism>
<gene>
    <name evidence="1" type="ORF">PGLA2088_LOCUS10109</name>
</gene>
<sequence length="147" mass="15458">VGPLHPVAEGFLEREAQNVSWCSFGAYKERAGGTRKRPYIPASTDRTLLKVIVKSAPHTRSLLITHPTLVEALIKIGAAYEFALGAGTSAAVIAWLISQGKCRGAGQVVIGALSGDFAKGDRPGDEISGLGQAVSDAENEENLQVCI</sequence>
<feature type="non-terminal residue" evidence="1">
    <location>
        <position position="147"/>
    </location>
</feature>